<gene>
    <name evidence="1" type="ORF">TWF694_001331</name>
</gene>
<evidence type="ECO:0000313" key="2">
    <source>
        <dbReference type="Proteomes" id="UP001365542"/>
    </source>
</evidence>
<organism evidence="1 2">
    <name type="scientific">Orbilia ellipsospora</name>
    <dbReference type="NCBI Taxonomy" id="2528407"/>
    <lineage>
        <taxon>Eukaryota</taxon>
        <taxon>Fungi</taxon>
        <taxon>Dikarya</taxon>
        <taxon>Ascomycota</taxon>
        <taxon>Pezizomycotina</taxon>
        <taxon>Orbiliomycetes</taxon>
        <taxon>Orbiliales</taxon>
        <taxon>Orbiliaceae</taxon>
        <taxon>Orbilia</taxon>
    </lineage>
</organism>
<reference evidence="1 2" key="1">
    <citation type="submission" date="2019-10" db="EMBL/GenBank/DDBJ databases">
        <authorList>
            <person name="Palmer J.M."/>
        </authorList>
    </citation>
    <scope>NUCLEOTIDE SEQUENCE [LARGE SCALE GENOMIC DNA]</scope>
    <source>
        <strain evidence="1 2">TWF694</strain>
    </source>
</reference>
<name>A0AAV9XUL2_9PEZI</name>
<keyword evidence="2" id="KW-1185">Reference proteome</keyword>
<dbReference type="AlphaFoldDB" id="A0AAV9XUL2"/>
<dbReference type="Proteomes" id="UP001365542">
    <property type="component" value="Unassembled WGS sequence"/>
</dbReference>
<proteinExistence type="predicted"/>
<evidence type="ECO:0000313" key="1">
    <source>
        <dbReference type="EMBL" id="KAK6544642.1"/>
    </source>
</evidence>
<comment type="caution">
    <text evidence="1">The sequence shown here is derived from an EMBL/GenBank/DDBJ whole genome shotgun (WGS) entry which is preliminary data.</text>
</comment>
<protein>
    <submittedName>
        <fullName evidence="1">Uncharacterized protein</fullName>
    </submittedName>
</protein>
<dbReference type="EMBL" id="JAVHJO010000001">
    <property type="protein sequence ID" value="KAK6544642.1"/>
    <property type="molecule type" value="Genomic_DNA"/>
</dbReference>
<accession>A0AAV9XUL2</accession>
<sequence>MSKSLSRFELLPEEIRSQIYKYVLDPEHNKKLAWERFTGGNPASNSAGRPVSLNTDILHMNRNIYDDAQYCLYELLGPVVTIQCNFLTRLFNFVYDRATWHRKPLPRDAWKSVCGRQAHLELTLITPEQPVVNGNENRPETDYSDGKEIKHIRWKVVIALVGMNNQGGEDYQLSINWTFNDLARSVLGRRHITNDHIRWNIRPGEDAHSYLIAGENNQVALDRAHIIYKNIWRKLDHCPIPSTTIENSDDEDEMDLDSITESISPGGPLRTRYKIILAMAYNYLVAKLKIWPRKNEGCLGNSSIKDSEKFCIDEEFSMLFFGTEIAEFLFDDEKDTNLVSSYDFEVLLKVEQD</sequence>